<comment type="caution">
    <text evidence="9">The sequence shown here is derived from an EMBL/GenBank/DDBJ whole genome shotgun (WGS) entry which is preliminary data.</text>
</comment>
<evidence type="ECO:0000256" key="5">
    <source>
        <dbReference type="ARBA" id="ARBA00022801"/>
    </source>
</evidence>
<dbReference type="GO" id="GO:0016787">
    <property type="term" value="F:hydrolase activity"/>
    <property type="evidence" value="ECO:0007669"/>
    <property type="project" value="UniProtKB-KW"/>
</dbReference>
<dbReference type="Gene3D" id="3.40.50.1820">
    <property type="entry name" value="alpha/beta hydrolase"/>
    <property type="match status" value="1"/>
</dbReference>
<sequence>MPAHCEIFGILGEHHGVDGQDYAIRFHLRLPDDWNGRFLFQGGGGTNGEIGNATGPVSRGTPSALQRGYAVVSQDSGHDNRRNGNPLRGGATAFGFDPQARADYGHASLAPVARAARAIILAYYRTAPAFSYFVGCSKGGEEGMVLAQKHPTLFDGIVAAAPGFALPRAAVAQVWDVQAMAKATGSDVPTLAALAKVFSDADLALAGKAVLAACDADDGLIDGIVAAIGSCTDDRVRGVLDRTVCIGDKTQACLSSTQLAVLARVMGGARKPDGTLVYARWPWDPGIASPGWRLWKLGSADGKIPALNVVLGGASLPSVFSVPPTPVPADPSALLAWEMRYDFATDVDRIYATGGAFARSGWQDVSARSPDLAAFRAHGGKMVVPHGVADPVFSIDDTIDWYRQVDARSGGDAAGFVRLFPVPGMNHCGGGPATDEYDALAALVDWVERKHAPDAIIATAGPNTPWPGRTRPLCPFPKTARYVGGDKEKASAFICS</sequence>
<keyword evidence="5 9" id="KW-0378">Hydrolase</keyword>
<evidence type="ECO:0000256" key="4">
    <source>
        <dbReference type="ARBA" id="ARBA00022729"/>
    </source>
</evidence>
<dbReference type="Proteomes" id="UP001169764">
    <property type="component" value="Unassembled WGS sequence"/>
</dbReference>
<evidence type="ECO:0000313" key="9">
    <source>
        <dbReference type="EMBL" id="MDO6414724.1"/>
    </source>
</evidence>
<dbReference type="InterPro" id="IPR029058">
    <property type="entry name" value="AB_hydrolase_fold"/>
</dbReference>
<dbReference type="PANTHER" id="PTHR33938">
    <property type="entry name" value="FERULOYL ESTERASE B-RELATED"/>
    <property type="match status" value="1"/>
</dbReference>
<keyword evidence="2" id="KW-0719">Serine esterase</keyword>
<dbReference type="PANTHER" id="PTHR33938:SF15">
    <property type="entry name" value="FERULOYL ESTERASE B-RELATED"/>
    <property type="match status" value="1"/>
</dbReference>
<dbReference type="EMBL" id="JAUOTP010000004">
    <property type="protein sequence ID" value="MDO6414724.1"/>
    <property type="molecule type" value="Genomic_DNA"/>
</dbReference>
<dbReference type="SUPFAM" id="SSF53474">
    <property type="entry name" value="alpha/beta-Hydrolases"/>
    <property type="match status" value="1"/>
</dbReference>
<protein>
    <submittedName>
        <fullName evidence="9">Tannase/feruloyl esterase family alpha/beta hydrolase</fullName>
    </submittedName>
</protein>
<evidence type="ECO:0000256" key="2">
    <source>
        <dbReference type="ARBA" id="ARBA00022487"/>
    </source>
</evidence>
<feature type="region of interest" description="Disordered" evidence="8">
    <location>
        <begin position="73"/>
        <end position="92"/>
    </location>
</feature>
<keyword evidence="4" id="KW-0732">Signal</keyword>
<evidence type="ECO:0000256" key="6">
    <source>
        <dbReference type="ARBA" id="ARBA00022837"/>
    </source>
</evidence>
<evidence type="ECO:0000313" key="10">
    <source>
        <dbReference type="Proteomes" id="UP001169764"/>
    </source>
</evidence>
<organism evidence="9 10">
    <name type="scientific">Sphingomonas natans</name>
    <dbReference type="NCBI Taxonomy" id="3063330"/>
    <lineage>
        <taxon>Bacteria</taxon>
        <taxon>Pseudomonadati</taxon>
        <taxon>Pseudomonadota</taxon>
        <taxon>Alphaproteobacteria</taxon>
        <taxon>Sphingomonadales</taxon>
        <taxon>Sphingomonadaceae</taxon>
        <taxon>Sphingomonas</taxon>
    </lineage>
</organism>
<dbReference type="InterPro" id="IPR011118">
    <property type="entry name" value="Tannase/feruloyl_esterase"/>
</dbReference>
<keyword evidence="7" id="KW-1015">Disulfide bond</keyword>
<evidence type="ECO:0000256" key="3">
    <source>
        <dbReference type="ARBA" id="ARBA00022723"/>
    </source>
</evidence>
<gene>
    <name evidence="9" type="ORF">Q4F19_10065</name>
</gene>
<comment type="similarity">
    <text evidence="1">Belongs to the tannase family.</text>
</comment>
<evidence type="ECO:0000256" key="7">
    <source>
        <dbReference type="ARBA" id="ARBA00023157"/>
    </source>
</evidence>
<keyword evidence="10" id="KW-1185">Reference proteome</keyword>
<keyword evidence="3" id="KW-0479">Metal-binding</keyword>
<dbReference type="Pfam" id="PF07519">
    <property type="entry name" value="Tannase"/>
    <property type="match status" value="1"/>
</dbReference>
<reference evidence="9" key="1">
    <citation type="submission" date="2023-07" db="EMBL/GenBank/DDBJ databases">
        <authorList>
            <person name="Kim M."/>
        </authorList>
    </citation>
    <scope>NUCLEOTIDE SEQUENCE</scope>
    <source>
        <strain evidence="9">BIUV-7</strain>
    </source>
</reference>
<keyword evidence="6" id="KW-0106">Calcium</keyword>
<evidence type="ECO:0000256" key="1">
    <source>
        <dbReference type="ARBA" id="ARBA00006249"/>
    </source>
</evidence>
<name>A0ABT8Y8S4_9SPHN</name>
<proteinExistence type="inferred from homology"/>
<dbReference type="RefSeq" id="WP_303542167.1">
    <property type="nucleotide sequence ID" value="NZ_JAUOTP010000004.1"/>
</dbReference>
<accession>A0ABT8Y8S4</accession>
<evidence type="ECO:0000256" key="8">
    <source>
        <dbReference type="SAM" id="MobiDB-lite"/>
    </source>
</evidence>